<dbReference type="GO" id="GO:0003677">
    <property type="term" value="F:DNA binding"/>
    <property type="evidence" value="ECO:0007669"/>
    <property type="project" value="UniProtKB-KW"/>
</dbReference>
<dbReference type="STRING" id="84035.SAMN05660742_11673"/>
<protein>
    <submittedName>
        <fullName evidence="5">DNA-binding transcriptional regulator, MarR family</fullName>
    </submittedName>
</protein>
<keyword evidence="6" id="KW-1185">Reference proteome</keyword>
<dbReference type="RefSeq" id="WP_091833385.1">
    <property type="nucleotide sequence ID" value="NZ_FNZK01000016.1"/>
</dbReference>
<dbReference type="EMBL" id="FNZK01000016">
    <property type="protein sequence ID" value="SEJ76541.1"/>
    <property type="molecule type" value="Genomic_DNA"/>
</dbReference>
<dbReference type="InterPro" id="IPR000835">
    <property type="entry name" value="HTH_MarR-typ"/>
</dbReference>
<dbReference type="Pfam" id="PF01047">
    <property type="entry name" value="MarR"/>
    <property type="match status" value="1"/>
</dbReference>
<dbReference type="AlphaFoldDB" id="A0A1H7BFW2"/>
<proteinExistence type="predicted"/>
<sequence length="145" mass="16925">MDYRNASRWFGILNRRSQAYIVKACEPLDITFSEYVLILNLYDHEGVSQEDMAGLMFVDKAVVARTIKSLEMKGYVRRVQGKVDKRIKRIYTTEKGNEQEEFLRNVVCRWIDFLSEGLDSKTVEIVLQGFHYLSQKAYSADLDKI</sequence>
<dbReference type="PROSITE" id="PS50995">
    <property type="entry name" value="HTH_MARR_2"/>
    <property type="match status" value="1"/>
</dbReference>
<dbReference type="SMART" id="SM00347">
    <property type="entry name" value="HTH_MARR"/>
    <property type="match status" value="1"/>
</dbReference>
<feature type="domain" description="HTH marR-type" evidence="4">
    <location>
        <begin position="1"/>
        <end position="135"/>
    </location>
</feature>
<evidence type="ECO:0000256" key="2">
    <source>
        <dbReference type="ARBA" id="ARBA00023125"/>
    </source>
</evidence>
<evidence type="ECO:0000313" key="5">
    <source>
        <dbReference type="EMBL" id="SEJ76541.1"/>
    </source>
</evidence>
<dbReference type="Proteomes" id="UP000199662">
    <property type="component" value="Unassembled WGS sequence"/>
</dbReference>
<dbReference type="PRINTS" id="PR00598">
    <property type="entry name" value="HTHMARR"/>
</dbReference>
<dbReference type="PANTHER" id="PTHR42756">
    <property type="entry name" value="TRANSCRIPTIONAL REGULATOR, MARR"/>
    <property type="match status" value="1"/>
</dbReference>
<keyword evidence="2 5" id="KW-0238">DNA-binding</keyword>
<dbReference type="GO" id="GO:0003700">
    <property type="term" value="F:DNA-binding transcription factor activity"/>
    <property type="evidence" value="ECO:0007669"/>
    <property type="project" value="InterPro"/>
</dbReference>
<keyword evidence="3" id="KW-0804">Transcription</keyword>
<accession>A0A1H7BFW2</accession>
<keyword evidence="1" id="KW-0805">Transcription regulation</keyword>
<evidence type="ECO:0000313" key="6">
    <source>
        <dbReference type="Proteomes" id="UP000199662"/>
    </source>
</evidence>
<evidence type="ECO:0000256" key="3">
    <source>
        <dbReference type="ARBA" id="ARBA00023163"/>
    </source>
</evidence>
<evidence type="ECO:0000259" key="4">
    <source>
        <dbReference type="PROSITE" id="PS50995"/>
    </source>
</evidence>
<evidence type="ECO:0000256" key="1">
    <source>
        <dbReference type="ARBA" id="ARBA00023015"/>
    </source>
</evidence>
<reference evidence="5 6" key="1">
    <citation type="submission" date="2016-10" db="EMBL/GenBank/DDBJ databases">
        <authorList>
            <person name="de Groot N.N."/>
        </authorList>
    </citation>
    <scope>NUCLEOTIDE SEQUENCE [LARGE SCALE GENOMIC DNA]</scope>
    <source>
        <strain evidence="5 6">DSM 2179</strain>
    </source>
</reference>
<dbReference type="InterPro" id="IPR036388">
    <property type="entry name" value="WH-like_DNA-bd_sf"/>
</dbReference>
<name>A0A1H7BFW2_9FIRM</name>
<dbReference type="InterPro" id="IPR036390">
    <property type="entry name" value="WH_DNA-bd_sf"/>
</dbReference>
<organism evidence="5 6">
    <name type="scientific">Propionispira arboris</name>
    <dbReference type="NCBI Taxonomy" id="84035"/>
    <lineage>
        <taxon>Bacteria</taxon>
        <taxon>Bacillati</taxon>
        <taxon>Bacillota</taxon>
        <taxon>Negativicutes</taxon>
        <taxon>Selenomonadales</taxon>
        <taxon>Selenomonadaceae</taxon>
        <taxon>Propionispira</taxon>
    </lineage>
</organism>
<gene>
    <name evidence="5" type="ORF">SAMN05660742_11673</name>
</gene>
<dbReference type="SUPFAM" id="SSF46785">
    <property type="entry name" value="Winged helix' DNA-binding domain"/>
    <property type="match status" value="1"/>
</dbReference>
<dbReference type="PANTHER" id="PTHR42756:SF1">
    <property type="entry name" value="TRANSCRIPTIONAL REPRESSOR OF EMRAB OPERON"/>
    <property type="match status" value="1"/>
</dbReference>
<dbReference type="Gene3D" id="1.10.10.10">
    <property type="entry name" value="Winged helix-like DNA-binding domain superfamily/Winged helix DNA-binding domain"/>
    <property type="match status" value="1"/>
</dbReference>